<dbReference type="PROSITE" id="PS51257">
    <property type="entry name" value="PROKAR_LIPOPROTEIN"/>
    <property type="match status" value="1"/>
</dbReference>
<evidence type="ECO:0000256" key="8">
    <source>
        <dbReference type="ARBA" id="ARBA00023237"/>
    </source>
</evidence>
<comment type="similarity">
    <text evidence="2">Belongs to the fimbrial export usher family.</text>
</comment>
<dbReference type="InterPro" id="IPR037224">
    <property type="entry name" value="PapC_N_sf"/>
</dbReference>
<dbReference type="GO" id="GO:0009297">
    <property type="term" value="P:pilus assembly"/>
    <property type="evidence" value="ECO:0007669"/>
    <property type="project" value="InterPro"/>
</dbReference>
<dbReference type="Gene3D" id="2.60.40.2610">
    <property type="entry name" value="Outer membrane usher protein FimD, plug domain"/>
    <property type="match status" value="1"/>
</dbReference>
<keyword evidence="3" id="KW-0813">Transport</keyword>
<sequence length="835" mass="91392">MKPQGHQIVLLAICSCLMGEKCMAVTFDTSLLAGKSAESDLSRFNPDLDMPAGQQEMDIYVNDEWKGRYSLRFGTAKEDIHLGRSDAALLGIRLPETGAAGGDTFTLRALVQGGRYEIDASTLSVRMSVPQAHVIHSEAGYVAPQFWDSGVSALQLSYNTTYYQTRQKSGAHDTDDDLYTGLESGVNLFGWQLRDSSSFRKHSGQKAEWQNNTRYFRRPLAAIRSNLTIGDMYSPGELFDSLRIRAVALASDMNMRPNSQQGFSPIVHGVADSNSLVKVLQNGNVIYQENVPPGKFTLDSIQPTGSAGDLLVIITGADGKARSFTVPFSAVPNMLKQGVSKYSLLAGQVRETGTGYQPHFLQGTLTYGVNNLLTGYAGTLLSEDYRAWLLGSGWNFPVGAVSLDVTQAQTRLQNHNASGQSLRVAYSKFIDATATNFTLAAYRYSTRGYYSFSDAIYSHDSASRYRRYQQAFRSDGDGELSALDLNTWDSLRSARPKNTFTLNLNQRLDDSRGSLFISGTQRDYWTKSQTSREFQIGYSNAFRQINYSLTASRTHSRSSNSDTRFYLSLSIPLKIFDHSAWLTAGISANDARYQQANMTLSGNAMDANRLSYSLSGSNQRQGQNMASASVSYRANASTLGGSWSESRDYRQGGLSARGSLVAIPWHVLAANEMGTTLTIVEAPKAKGLMVNGDSSIVTNSDGLALVPYATPYRKNTITLANSDNASGAEVIGNVANSVPFDGAISVVHFETDSRQSWVMRATLPDRSGLPFGAEVQDEAGHSLGYVGQAGTLFIKADRPPERLIVRLRDGECLIAHPSLTLDSQANICRWRKSHE</sequence>
<dbReference type="PANTHER" id="PTHR30451">
    <property type="entry name" value="OUTER MEMBRANE USHER PROTEIN"/>
    <property type="match status" value="1"/>
</dbReference>
<evidence type="ECO:0000259" key="10">
    <source>
        <dbReference type="Pfam" id="PF13954"/>
    </source>
</evidence>
<dbReference type="SUPFAM" id="SSF141729">
    <property type="entry name" value="FimD N-terminal domain-like"/>
    <property type="match status" value="1"/>
</dbReference>
<name>A0A0J5L8Y0_PLUGE</name>
<comment type="caution">
    <text evidence="11">The sequence shown here is derived from an EMBL/GenBank/DDBJ whole genome shotgun (WGS) entry which is preliminary data.</text>
</comment>
<dbReference type="PATRIC" id="fig|61647.15.peg.1923"/>
<dbReference type="AlphaFoldDB" id="A0A0J5L8Y0"/>
<dbReference type="Gene3D" id="2.60.40.3110">
    <property type="match status" value="1"/>
</dbReference>
<dbReference type="InterPro" id="IPR000015">
    <property type="entry name" value="Fimb_usher"/>
</dbReference>
<keyword evidence="12" id="KW-1185">Reference proteome</keyword>
<organism evidence="11 12">
    <name type="scientific">Pluralibacter gergoviae</name>
    <name type="common">Enterobacter gergoviae</name>
    <dbReference type="NCBI Taxonomy" id="61647"/>
    <lineage>
        <taxon>Bacteria</taxon>
        <taxon>Pseudomonadati</taxon>
        <taxon>Pseudomonadota</taxon>
        <taxon>Gammaproteobacteria</taxon>
        <taxon>Enterobacterales</taxon>
        <taxon>Enterobacteriaceae</taxon>
        <taxon>Pluralibacter</taxon>
    </lineage>
</organism>
<evidence type="ECO:0000256" key="4">
    <source>
        <dbReference type="ARBA" id="ARBA00022452"/>
    </source>
</evidence>
<dbReference type="GO" id="GO:0009279">
    <property type="term" value="C:cell outer membrane"/>
    <property type="evidence" value="ECO:0007669"/>
    <property type="project" value="UniProtKB-SubCell"/>
</dbReference>
<dbReference type="Gene3D" id="2.60.40.2070">
    <property type="match status" value="1"/>
</dbReference>
<dbReference type="Pfam" id="PF13954">
    <property type="entry name" value="PapC_N"/>
    <property type="match status" value="1"/>
</dbReference>
<keyword evidence="8" id="KW-0998">Cell outer membrane</keyword>
<evidence type="ECO:0000313" key="12">
    <source>
        <dbReference type="Proteomes" id="UP000036196"/>
    </source>
</evidence>
<dbReference type="eggNOG" id="COG3188">
    <property type="taxonomic scope" value="Bacteria"/>
</dbReference>
<keyword evidence="6" id="KW-0732">Signal</keyword>
<gene>
    <name evidence="11" type="ORF">ABW06_02605</name>
</gene>
<dbReference type="PANTHER" id="PTHR30451:SF3">
    <property type="entry name" value="OUTER MEMBRANE USHER PROTEIN HTRE-RELATED"/>
    <property type="match status" value="1"/>
</dbReference>
<keyword evidence="5" id="KW-0812">Transmembrane</keyword>
<proteinExistence type="inferred from homology"/>
<keyword evidence="7" id="KW-0472">Membrane</keyword>
<dbReference type="Gene3D" id="3.10.20.410">
    <property type="match status" value="1"/>
</dbReference>
<evidence type="ECO:0000256" key="2">
    <source>
        <dbReference type="ARBA" id="ARBA00008064"/>
    </source>
</evidence>
<dbReference type="EMBL" id="LDZF01000002">
    <property type="protein sequence ID" value="KMK16123.1"/>
    <property type="molecule type" value="Genomic_DNA"/>
</dbReference>
<dbReference type="Proteomes" id="UP000036196">
    <property type="component" value="Unassembled WGS sequence"/>
</dbReference>
<evidence type="ECO:0000256" key="3">
    <source>
        <dbReference type="ARBA" id="ARBA00022448"/>
    </source>
</evidence>
<feature type="domain" description="PapC N-terminal" evidence="10">
    <location>
        <begin position="26"/>
        <end position="161"/>
    </location>
</feature>
<reference evidence="11 12" key="1">
    <citation type="submission" date="2015-05" db="EMBL/GenBank/DDBJ databases">
        <title>Genome sequences of Pluralibacter gergoviae.</title>
        <authorList>
            <person name="Greninger A.L."/>
            <person name="Miller S."/>
        </authorList>
    </citation>
    <scope>NUCLEOTIDE SEQUENCE [LARGE SCALE GENOMIC DNA]</scope>
    <source>
        <strain evidence="11 12">JS81F13</strain>
    </source>
</reference>
<accession>A0A0J5L8Y0</accession>
<evidence type="ECO:0000256" key="6">
    <source>
        <dbReference type="ARBA" id="ARBA00022729"/>
    </source>
</evidence>
<dbReference type="STRING" id="61647.LG71_13120"/>
<evidence type="ECO:0000256" key="1">
    <source>
        <dbReference type="ARBA" id="ARBA00004571"/>
    </source>
</evidence>
<feature type="domain" description="PapC-like C-terminal" evidence="9">
    <location>
        <begin position="759"/>
        <end position="813"/>
    </location>
</feature>
<dbReference type="InterPro" id="IPR042186">
    <property type="entry name" value="FimD_plug_dom"/>
</dbReference>
<protein>
    <submittedName>
        <fullName evidence="11">Usher protein FimD</fullName>
    </submittedName>
</protein>
<evidence type="ECO:0000256" key="7">
    <source>
        <dbReference type="ARBA" id="ARBA00023136"/>
    </source>
</evidence>
<evidence type="ECO:0000256" key="5">
    <source>
        <dbReference type="ARBA" id="ARBA00022692"/>
    </source>
</evidence>
<evidence type="ECO:0000259" key="9">
    <source>
        <dbReference type="Pfam" id="PF13953"/>
    </source>
</evidence>
<dbReference type="GO" id="GO:0015473">
    <property type="term" value="F:fimbrial usher porin activity"/>
    <property type="evidence" value="ECO:0007669"/>
    <property type="project" value="InterPro"/>
</dbReference>
<evidence type="ECO:0000313" key="11">
    <source>
        <dbReference type="EMBL" id="KMK16123.1"/>
    </source>
</evidence>
<dbReference type="InterPro" id="IPR025885">
    <property type="entry name" value="PapC_N"/>
</dbReference>
<dbReference type="RefSeq" id="WP_048278086.1">
    <property type="nucleotide sequence ID" value="NZ_LDZF01000002.1"/>
</dbReference>
<dbReference type="Pfam" id="PF13953">
    <property type="entry name" value="PapC_C"/>
    <property type="match status" value="1"/>
</dbReference>
<dbReference type="InterPro" id="IPR025949">
    <property type="entry name" value="PapC-like_C"/>
</dbReference>
<comment type="subcellular location">
    <subcellularLocation>
        <location evidence="1">Cell outer membrane</location>
        <topology evidence="1">Multi-pass membrane protein</topology>
    </subcellularLocation>
</comment>
<dbReference type="Pfam" id="PF00577">
    <property type="entry name" value="Usher"/>
    <property type="match status" value="1"/>
</dbReference>
<dbReference type="InterPro" id="IPR043142">
    <property type="entry name" value="PapC-like_C_sf"/>
</dbReference>
<keyword evidence="4" id="KW-1134">Transmembrane beta strand</keyword>